<name>A0A239BC95_9RHOB</name>
<evidence type="ECO:0000313" key="1">
    <source>
        <dbReference type="EMBL" id="SNS05309.1"/>
    </source>
</evidence>
<dbReference type="Proteomes" id="UP000198440">
    <property type="component" value="Unassembled WGS sequence"/>
</dbReference>
<dbReference type="NCBIfam" id="NF047331">
    <property type="entry name" value="phage_HTJ"/>
    <property type="match status" value="1"/>
</dbReference>
<evidence type="ECO:0000313" key="2">
    <source>
        <dbReference type="Proteomes" id="UP000198440"/>
    </source>
</evidence>
<dbReference type="AlphaFoldDB" id="A0A239BC95"/>
<accession>A0A239BC95</accession>
<gene>
    <name evidence="1" type="ORF">SAMN04488078_100310</name>
</gene>
<sequence>MPTITDLRARREALSTQRSSGVARVSYDGKTVDYRSVAEIDRAIEALDREIAAAEGRRIVRQVRVTTAKGL</sequence>
<dbReference type="EMBL" id="FZON01000003">
    <property type="protein sequence ID" value="SNS05309.1"/>
    <property type="molecule type" value="Genomic_DNA"/>
</dbReference>
<protein>
    <submittedName>
        <fullName evidence="1">GpW protein</fullName>
    </submittedName>
</protein>
<proteinExistence type="predicted"/>
<dbReference type="OrthoDB" id="7873006at2"/>
<dbReference type="RefSeq" id="WP_089276202.1">
    <property type="nucleotide sequence ID" value="NZ_FZON01000003.1"/>
</dbReference>
<reference evidence="1 2" key="1">
    <citation type="submission" date="2017-06" db="EMBL/GenBank/DDBJ databases">
        <authorList>
            <person name="Kim H.J."/>
            <person name="Triplett B.A."/>
        </authorList>
    </citation>
    <scope>NUCLEOTIDE SEQUENCE [LARGE SCALE GENOMIC DNA]</scope>
    <source>
        <strain evidence="1 2">DSM 11445</strain>
    </source>
</reference>
<organism evidence="1 2">
    <name type="scientific">Antarctobacter heliothermus</name>
    <dbReference type="NCBI Taxonomy" id="74033"/>
    <lineage>
        <taxon>Bacteria</taxon>
        <taxon>Pseudomonadati</taxon>
        <taxon>Pseudomonadota</taxon>
        <taxon>Alphaproteobacteria</taxon>
        <taxon>Rhodobacterales</taxon>
        <taxon>Roseobacteraceae</taxon>
        <taxon>Antarctobacter</taxon>
    </lineage>
</organism>